<keyword evidence="1" id="KW-0812">Transmembrane</keyword>
<keyword evidence="1" id="KW-1133">Transmembrane helix</keyword>
<evidence type="ECO:0000313" key="3">
    <source>
        <dbReference type="Proteomes" id="UP000887013"/>
    </source>
</evidence>
<keyword evidence="3" id="KW-1185">Reference proteome</keyword>
<organism evidence="2 3">
    <name type="scientific">Nephila pilipes</name>
    <name type="common">Giant wood spider</name>
    <name type="synonym">Nephila maculata</name>
    <dbReference type="NCBI Taxonomy" id="299642"/>
    <lineage>
        <taxon>Eukaryota</taxon>
        <taxon>Metazoa</taxon>
        <taxon>Ecdysozoa</taxon>
        <taxon>Arthropoda</taxon>
        <taxon>Chelicerata</taxon>
        <taxon>Arachnida</taxon>
        <taxon>Araneae</taxon>
        <taxon>Araneomorphae</taxon>
        <taxon>Entelegynae</taxon>
        <taxon>Araneoidea</taxon>
        <taxon>Nephilidae</taxon>
        <taxon>Nephila</taxon>
    </lineage>
</organism>
<name>A0A8X6UJE0_NEPPI</name>
<evidence type="ECO:0000313" key="2">
    <source>
        <dbReference type="EMBL" id="GFU39803.1"/>
    </source>
</evidence>
<sequence length="104" mass="11824">SAADARNVVTRYLVTLACSLASSLSVPALLSYLRRSILARQPLEMELLLTSPDRSKLDSMIRFCVHENTAADYLHSQMCEVYGEKRTTRAEMVQIIQKRTYRCP</sequence>
<proteinExistence type="predicted"/>
<protein>
    <submittedName>
        <fullName evidence="2">Uncharacterized protein</fullName>
    </submittedName>
</protein>
<reference evidence="2" key="1">
    <citation type="submission" date="2020-08" db="EMBL/GenBank/DDBJ databases">
        <title>Multicomponent nature underlies the extraordinary mechanical properties of spider dragline silk.</title>
        <authorList>
            <person name="Kono N."/>
            <person name="Nakamura H."/>
            <person name="Mori M."/>
            <person name="Yoshida Y."/>
            <person name="Ohtoshi R."/>
            <person name="Malay A.D."/>
            <person name="Moran D.A.P."/>
            <person name="Tomita M."/>
            <person name="Numata K."/>
            <person name="Arakawa K."/>
        </authorList>
    </citation>
    <scope>NUCLEOTIDE SEQUENCE</scope>
</reference>
<keyword evidence="1" id="KW-0472">Membrane</keyword>
<evidence type="ECO:0000256" key="1">
    <source>
        <dbReference type="SAM" id="Phobius"/>
    </source>
</evidence>
<accession>A0A8X6UJE0</accession>
<feature type="non-terminal residue" evidence="2">
    <location>
        <position position="1"/>
    </location>
</feature>
<dbReference type="Proteomes" id="UP000887013">
    <property type="component" value="Unassembled WGS sequence"/>
</dbReference>
<dbReference type="AlphaFoldDB" id="A0A8X6UJE0"/>
<gene>
    <name evidence="2" type="ORF">NPIL_320391</name>
</gene>
<dbReference type="EMBL" id="BMAW01131524">
    <property type="protein sequence ID" value="GFU39803.1"/>
    <property type="molecule type" value="Genomic_DNA"/>
</dbReference>
<feature type="transmembrane region" description="Helical" evidence="1">
    <location>
        <begin position="12"/>
        <end position="33"/>
    </location>
</feature>
<comment type="caution">
    <text evidence="2">The sequence shown here is derived from an EMBL/GenBank/DDBJ whole genome shotgun (WGS) entry which is preliminary data.</text>
</comment>